<accession>A0A0L0G8K7</accession>
<dbReference type="GeneID" id="25902991"/>
<dbReference type="GO" id="GO:0017119">
    <property type="term" value="C:Golgi transport complex"/>
    <property type="evidence" value="ECO:0007669"/>
    <property type="project" value="InterPro"/>
</dbReference>
<protein>
    <recommendedName>
        <fullName evidence="1">Conserved oligomeric Golgi complex subunit 5 helical domain-containing protein</fullName>
    </recommendedName>
</protein>
<evidence type="ECO:0000259" key="1">
    <source>
        <dbReference type="Pfam" id="PF20649"/>
    </source>
</evidence>
<organism evidence="2 3">
    <name type="scientific">Sphaeroforma arctica JP610</name>
    <dbReference type="NCBI Taxonomy" id="667725"/>
    <lineage>
        <taxon>Eukaryota</taxon>
        <taxon>Ichthyosporea</taxon>
        <taxon>Ichthyophonida</taxon>
        <taxon>Sphaeroforma</taxon>
    </lineage>
</organism>
<dbReference type="GO" id="GO:0006891">
    <property type="term" value="P:intra-Golgi vesicle-mediated transport"/>
    <property type="evidence" value="ECO:0007669"/>
    <property type="project" value="InterPro"/>
</dbReference>
<dbReference type="STRING" id="667725.A0A0L0G8K7"/>
<proteinExistence type="predicted"/>
<dbReference type="eggNOG" id="KOG2211">
    <property type="taxonomic scope" value="Eukaryota"/>
</dbReference>
<dbReference type="PANTHER" id="PTHR13228:SF3">
    <property type="entry name" value="CONSERVED OLIGOMERIC GOLGI COMPLEX SUBUNIT 5"/>
    <property type="match status" value="1"/>
</dbReference>
<evidence type="ECO:0000313" key="3">
    <source>
        <dbReference type="Proteomes" id="UP000054560"/>
    </source>
</evidence>
<dbReference type="Proteomes" id="UP000054560">
    <property type="component" value="Unassembled WGS sequence"/>
</dbReference>
<dbReference type="EMBL" id="KQ241708">
    <property type="protein sequence ID" value="KNC85340.1"/>
    <property type="molecule type" value="Genomic_DNA"/>
</dbReference>
<dbReference type="OrthoDB" id="18786at2759"/>
<dbReference type="AlphaFoldDB" id="A0A0L0G8K7"/>
<feature type="domain" description="Conserved oligomeric Golgi complex subunit 5 helical" evidence="1">
    <location>
        <begin position="3"/>
        <end position="82"/>
    </location>
</feature>
<sequence>MFNVYLQVHLLVGILEKKRDPSTYVYFIDTVRKDPKENLLQLFWVNVTASFIREVNNQTRDSSSLAFFFESEVPRLLGLCNTLHTRMLTLQPAQEDMLTEGLKRFENVYLSRSAARLADNVNMMFGGSSVPSRDAVLQLCRSISG</sequence>
<name>A0A0L0G8K7_9EUKA</name>
<dbReference type="RefSeq" id="XP_014159242.1">
    <property type="nucleotide sequence ID" value="XM_014303767.1"/>
</dbReference>
<dbReference type="PANTHER" id="PTHR13228">
    <property type="entry name" value="CONSERVED OLIGOMERIC GOLGI COMPLEX COMPONENT 5"/>
    <property type="match status" value="1"/>
</dbReference>
<reference evidence="2 3" key="1">
    <citation type="submission" date="2011-02" db="EMBL/GenBank/DDBJ databases">
        <title>The Genome Sequence of Sphaeroforma arctica JP610.</title>
        <authorList>
            <consortium name="The Broad Institute Genome Sequencing Platform"/>
            <person name="Russ C."/>
            <person name="Cuomo C."/>
            <person name="Young S.K."/>
            <person name="Zeng Q."/>
            <person name="Gargeya S."/>
            <person name="Alvarado L."/>
            <person name="Berlin A."/>
            <person name="Chapman S.B."/>
            <person name="Chen Z."/>
            <person name="Freedman E."/>
            <person name="Gellesch M."/>
            <person name="Goldberg J."/>
            <person name="Griggs A."/>
            <person name="Gujja S."/>
            <person name="Heilman E."/>
            <person name="Heiman D."/>
            <person name="Howarth C."/>
            <person name="Mehta T."/>
            <person name="Neiman D."/>
            <person name="Pearson M."/>
            <person name="Roberts A."/>
            <person name="Saif S."/>
            <person name="Shea T."/>
            <person name="Shenoy N."/>
            <person name="Sisk P."/>
            <person name="Stolte C."/>
            <person name="Sykes S."/>
            <person name="White J."/>
            <person name="Yandava C."/>
            <person name="Burger G."/>
            <person name="Gray M.W."/>
            <person name="Holland P.W.H."/>
            <person name="King N."/>
            <person name="Lang F.B.F."/>
            <person name="Roger A.J."/>
            <person name="Ruiz-Trillo I."/>
            <person name="Haas B."/>
            <person name="Nusbaum C."/>
            <person name="Birren B."/>
        </authorList>
    </citation>
    <scope>NUCLEOTIDE SEQUENCE [LARGE SCALE GENOMIC DNA]</scope>
    <source>
        <strain evidence="2 3">JP610</strain>
    </source>
</reference>
<dbReference type="Pfam" id="PF20649">
    <property type="entry name" value="COG5_C"/>
    <property type="match status" value="1"/>
</dbReference>
<dbReference type="InterPro" id="IPR019465">
    <property type="entry name" value="Cog5"/>
</dbReference>
<evidence type="ECO:0000313" key="2">
    <source>
        <dbReference type="EMBL" id="KNC85340.1"/>
    </source>
</evidence>
<dbReference type="InterPro" id="IPR048485">
    <property type="entry name" value="COG5_helical"/>
</dbReference>
<gene>
    <name evidence="2" type="ORF">SARC_02487</name>
</gene>
<keyword evidence="3" id="KW-1185">Reference proteome</keyword>